<comment type="caution">
    <text evidence="3">The sequence shown here is derived from an EMBL/GenBank/DDBJ whole genome shotgun (WGS) entry which is preliminary data.</text>
</comment>
<dbReference type="GO" id="GO:0016740">
    <property type="term" value="F:transferase activity"/>
    <property type="evidence" value="ECO:0007669"/>
    <property type="project" value="UniProtKB-KW"/>
</dbReference>
<accession>A0A0K9YSB3</accession>
<evidence type="ECO:0000313" key="3">
    <source>
        <dbReference type="EMBL" id="KNB71527.1"/>
    </source>
</evidence>
<reference evidence="4" key="1">
    <citation type="submission" date="2015-07" db="EMBL/GenBank/DDBJ databases">
        <title>Genome sequencing project for genomic taxonomy and phylogenomics of Bacillus-like bacteria.</title>
        <authorList>
            <person name="Liu B."/>
            <person name="Wang J."/>
            <person name="Zhu Y."/>
            <person name="Liu G."/>
            <person name="Chen Q."/>
            <person name="Chen Z."/>
            <person name="Lan J."/>
            <person name="Che J."/>
            <person name="Ge C."/>
            <person name="Shi H."/>
            <person name="Pan Z."/>
            <person name="Liu X."/>
        </authorList>
    </citation>
    <scope>NUCLEOTIDE SEQUENCE [LARGE SCALE GENOMIC DNA]</scope>
    <source>
        <strain evidence="4">DSM 9887</strain>
    </source>
</reference>
<proteinExistence type="predicted"/>
<reference evidence="3" key="2">
    <citation type="submission" date="2015-07" db="EMBL/GenBank/DDBJ databases">
        <title>MeaNS - Measles Nucleotide Surveillance Program.</title>
        <authorList>
            <person name="Tran T."/>
            <person name="Druce J."/>
        </authorList>
    </citation>
    <scope>NUCLEOTIDE SEQUENCE</scope>
    <source>
        <strain evidence="3">DSM 9887</strain>
    </source>
</reference>
<name>A0A0K9YSB3_9BACL</name>
<dbReference type="AlphaFoldDB" id="A0A0K9YSB3"/>
<keyword evidence="5" id="KW-1185">Reference proteome</keyword>
<reference evidence="2 5" key="3">
    <citation type="submission" date="2019-06" db="EMBL/GenBank/DDBJ databases">
        <title>Whole genome shotgun sequence of Brevibacillus reuszeri NBRC 15719.</title>
        <authorList>
            <person name="Hosoyama A."/>
            <person name="Uohara A."/>
            <person name="Ohji S."/>
            <person name="Ichikawa N."/>
        </authorList>
    </citation>
    <scope>NUCLEOTIDE SEQUENCE [LARGE SCALE GENOMIC DNA]</scope>
    <source>
        <strain evidence="2 5">NBRC 15719</strain>
    </source>
</reference>
<dbReference type="STRING" id="54915.ADS79_22420"/>
<dbReference type="EMBL" id="LGIQ01000009">
    <property type="protein sequence ID" value="KNB71527.1"/>
    <property type="molecule type" value="Genomic_DNA"/>
</dbReference>
<protein>
    <submittedName>
        <fullName evidence="3">Glycosyltransferase</fullName>
    </submittedName>
</protein>
<dbReference type="Proteomes" id="UP000319578">
    <property type="component" value="Unassembled WGS sequence"/>
</dbReference>
<sequence length="218" mass="24580">MTGKFMKSILIVLCLALLGSPLSVQAKEGSGDPPQQQQGIKPKEIKLQGDMRRAWLDHVIWTRAYIVSALAGLKDQDKVLARLMKNQEDIGNIFKPYYGEEASNKLTALLKEQISIAGKIVEATKKNRQADLKKYNAEWHKNADDIAKFLSSANPNWTEQELKDLLHTHLELLTEMIQARAKKDWDGDIAAFDKGEDHIITLADVLTEGIIKQFPNQF</sequence>
<feature type="chain" id="PRO_5005533535" evidence="1">
    <location>
        <begin position="27"/>
        <end position="218"/>
    </location>
</feature>
<evidence type="ECO:0000256" key="1">
    <source>
        <dbReference type="SAM" id="SignalP"/>
    </source>
</evidence>
<dbReference type="PATRIC" id="fig|54915.3.peg.3613"/>
<dbReference type="Proteomes" id="UP000036834">
    <property type="component" value="Unassembled WGS sequence"/>
</dbReference>
<dbReference type="EMBL" id="BJON01000003">
    <property type="protein sequence ID" value="GED67184.1"/>
    <property type="molecule type" value="Genomic_DNA"/>
</dbReference>
<keyword evidence="1" id="KW-0732">Signal</keyword>
<dbReference type="RefSeq" id="WP_049740567.1">
    <property type="nucleotide sequence ID" value="NZ_BJON01000003.1"/>
</dbReference>
<organism evidence="3 4">
    <name type="scientific">Brevibacillus reuszeri</name>
    <dbReference type="NCBI Taxonomy" id="54915"/>
    <lineage>
        <taxon>Bacteria</taxon>
        <taxon>Bacillati</taxon>
        <taxon>Bacillota</taxon>
        <taxon>Bacilli</taxon>
        <taxon>Bacillales</taxon>
        <taxon>Paenibacillaceae</taxon>
        <taxon>Brevibacillus</taxon>
    </lineage>
</organism>
<feature type="signal peptide" evidence="1">
    <location>
        <begin position="1"/>
        <end position="26"/>
    </location>
</feature>
<evidence type="ECO:0000313" key="5">
    <source>
        <dbReference type="Proteomes" id="UP000319578"/>
    </source>
</evidence>
<keyword evidence="3" id="KW-0808">Transferase</keyword>
<gene>
    <name evidence="3" type="ORF">ADS79_22420</name>
    <name evidence="2" type="ORF">BRE01_08860</name>
</gene>
<evidence type="ECO:0000313" key="2">
    <source>
        <dbReference type="EMBL" id="GED67184.1"/>
    </source>
</evidence>
<evidence type="ECO:0000313" key="4">
    <source>
        <dbReference type="Proteomes" id="UP000036834"/>
    </source>
</evidence>
<dbReference type="OrthoDB" id="2603324at2"/>